<feature type="domain" description="Helicase ATP-binding" evidence="18">
    <location>
        <begin position="30"/>
        <end position="198"/>
    </location>
</feature>
<evidence type="ECO:0000259" key="18">
    <source>
        <dbReference type="PROSITE" id="PS51192"/>
    </source>
</evidence>
<dbReference type="Pfam" id="PF09382">
    <property type="entry name" value="RQC"/>
    <property type="match status" value="1"/>
</dbReference>
<keyword evidence="12" id="KW-0233">DNA recombination</keyword>
<evidence type="ECO:0000256" key="3">
    <source>
        <dbReference type="ARBA" id="ARBA00005446"/>
    </source>
</evidence>
<feature type="domain" description="HRDC" evidence="17">
    <location>
        <begin position="532"/>
        <end position="612"/>
    </location>
</feature>
<dbReference type="CDD" id="cd18794">
    <property type="entry name" value="SF2_C_RecQ"/>
    <property type="match status" value="1"/>
</dbReference>
<dbReference type="GO" id="GO:0006260">
    <property type="term" value="P:DNA replication"/>
    <property type="evidence" value="ECO:0007669"/>
    <property type="project" value="InterPro"/>
</dbReference>
<dbReference type="KEGG" id="aprs:BI364_03170"/>
<keyword evidence="10" id="KW-0067">ATP-binding</keyword>
<comment type="similarity">
    <text evidence="3">Belongs to the helicase family. RecQ subfamily.</text>
</comment>
<dbReference type="InterPro" id="IPR010997">
    <property type="entry name" value="HRDC-like_sf"/>
</dbReference>
<evidence type="ECO:0000256" key="11">
    <source>
        <dbReference type="ARBA" id="ARBA00023125"/>
    </source>
</evidence>
<keyword evidence="14" id="KW-0413">Isomerase</keyword>
<dbReference type="FunFam" id="3.40.50.300:FF:000156">
    <property type="entry name" value="ATP-dependent DNA helicase recQ"/>
    <property type="match status" value="1"/>
</dbReference>
<comment type="catalytic activity">
    <reaction evidence="15">
        <text>Couples ATP hydrolysis with the unwinding of duplex DNA by translocating in the 3'-5' direction.</text>
        <dbReference type="EC" id="5.6.2.4"/>
    </reaction>
</comment>
<organism evidence="20 21">
    <name type="scientific">Acidihalobacter yilgarnensis</name>
    <dbReference type="NCBI Taxonomy" id="2819280"/>
    <lineage>
        <taxon>Bacteria</taxon>
        <taxon>Pseudomonadati</taxon>
        <taxon>Pseudomonadota</taxon>
        <taxon>Gammaproteobacteria</taxon>
        <taxon>Chromatiales</taxon>
        <taxon>Ectothiorhodospiraceae</taxon>
        <taxon>Acidihalobacter</taxon>
    </lineage>
</organism>
<dbReference type="InterPro" id="IPR006293">
    <property type="entry name" value="DNA_helicase_ATP-dep_RecQ_bac"/>
</dbReference>
<dbReference type="GO" id="GO:0005524">
    <property type="term" value="F:ATP binding"/>
    <property type="evidence" value="ECO:0007669"/>
    <property type="project" value="UniProtKB-KW"/>
</dbReference>
<keyword evidence="8 20" id="KW-0347">Helicase</keyword>
<evidence type="ECO:0000256" key="9">
    <source>
        <dbReference type="ARBA" id="ARBA00022833"/>
    </source>
</evidence>
<dbReference type="InterPro" id="IPR001650">
    <property type="entry name" value="Helicase_C-like"/>
</dbReference>
<dbReference type="SMART" id="SM00956">
    <property type="entry name" value="RQC"/>
    <property type="match status" value="1"/>
</dbReference>
<comment type="cofactor">
    <cofactor evidence="2">
        <name>Zn(2+)</name>
        <dbReference type="ChEBI" id="CHEBI:29105"/>
    </cofactor>
</comment>
<dbReference type="SUPFAM" id="SSF47819">
    <property type="entry name" value="HRDC-like"/>
    <property type="match status" value="1"/>
</dbReference>
<dbReference type="RefSeq" id="WP_070077522.1">
    <property type="nucleotide sequence ID" value="NZ_CP017415.1"/>
</dbReference>
<dbReference type="GO" id="GO:0009378">
    <property type="term" value="F:four-way junction helicase activity"/>
    <property type="evidence" value="ECO:0007669"/>
    <property type="project" value="TreeGrafter"/>
</dbReference>
<dbReference type="EMBL" id="CP017415">
    <property type="protein sequence ID" value="AOU97134.1"/>
    <property type="molecule type" value="Genomic_DNA"/>
</dbReference>
<dbReference type="GO" id="GO:0043590">
    <property type="term" value="C:bacterial nucleoid"/>
    <property type="evidence" value="ECO:0007669"/>
    <property type="project" value="TreeGrafter"/>
</dbReference>
<dbReference type="GO" id="GO:0030894">
    <property type="term" value="C:replisome"/>
    <property type="evidence" value="ECO:0007669"/>
    <property type="project" value="TreeGrafter"/>
</dbReference>
<dbReference type="FunFam" id="1.10.10.10:FF:000175">
    <property type="entry name" value="ATP-dependent DNA helicase RecQ"/>
    <property type="match status" value="1"/>
</dbReference>
<evidence type="ECO:0000256" key="14">
    <source>
        <dbReference type="ARBA" id="ARBA00023235"/>
    </source>
</evidence>
<evidence type="ECO:0000256" key="2">
    <source>
        <dbReference type="ARBA" id="ARBA00001947"/>
    </source>
</evidence>
<dbReference type="NCBIfam" id="TIGR01389">
    <property type="entry name" value="recQ"/>
    <property type="match status" value="1"/>
</dbReference>
<dbReference type="PROSITE" id="PS51192">
    <property type="entry name" value="HELICASE_ATP_BIND_1"/>
    <property type="match status" value="1"/>
</dbReference>
<evidence type="ECO:0000313" key="20">
    <source>
        <dbReference type="EMBL" id="AOU97134.1"/>
    </source>
</evidence>
<keyword evidence="13" id="KW-0234">DNA repair</keyword>
<keyword evidence="6" id="KW-0227">DNA damage</keyword>
<evidence type="ECO:0000256" key="13">
    <source>
        <dbReference type="ARBA" id="ARBA00023204"/>
    </source>
</evidence>
<dbReference type="Pfam" id="PF00270">
    <property type="entry name" value="DEAD"/>
    <property type="match status" value="1"/>
</dbReference>
<dbReference type="Gene3D" id="1.10.150.80">
    <property type="entry name" value="HRDC domain"/>
    <property type="match status" value="1"/>
</dbReference>
<dbReference type="PROSITE" id="PS51194">
    <property type="entry name" value="HELICASE_CTER"/>
    <property type="match status" value="1"/>
</dbReference>
<dbReference type="GO" id="GO:0046872">
    <property type="term" value="F:metal ion binding"/>
    <property type="evidence" value="ECO:0007669"/>
    <property type="project" value="UniProtKB-KW"/>
</dbReference>
<dbReference type="InterPro" id="IPR029491">
    <property type="entry name" value="Helicase_HTH"/>
</dbReference>
<dbReference type="Pfam" id="PF00271">
    <property type="entry name" value="Helicase_C"/>
    <property type="match status" value="1"/>
</dbReference>
<protein>
    <recommendedName>
        <fullName evidence="16">DNA helicase RecQ</fullName>
        <ecNumber evidence="16">5.6.2.4</ecNumber>
    </recommendedName>
</protein>
<accession>A0A1D8IKZ1</accession>
<dbReference type="Pfam" id="PF14493">
    <property type="entry name" value="HTH_40"/>
    <property type="match status" value="1"/>
</dbReference>
<evidence type="ECO:0000256" key="15">
    <source>
        <dbReference type="ARBA" id="ARBA00034617"/>
    </source>
</evidence>
<keyword evidence="7" id="KW-0378">Hydrolase</keyword>
<dbReference type="EC" id="5.6.2.4" evidence="16"/>
<evidence type="ECO:0000256" key="4">
    <source>
        <dbReference type="ARBA" id="ARBA00022723"/>
    </source>
</evidence>
<dbReference type="AlphaFoldDB" id="A0A1D8IKZ1"/>
<dbReference type="InterPro" id="IPR036388">
    <property type="entry name" value="WH-like_DNA-bd_sf"/>
</dbReference>
<dbReference type="InterPro" id="IPR004589">
    <property type="entry name" value="DNA_helicase_ATP-dep_RecQ"/>
</dbReference>
<gene>
    <name evidence="20" type="ORF">BI364_03170</name>
</gene>
<dbReference type="Pfam" id="PF16124">
    <property type="entry name" value="RecQ_Zn_bind"/>
    <property type="match status" value="1"/>
</dbReference>
<dbReference type="InterPro" id="IPR014001">
    <property type="entry name" value="Helicase_ATP-bd"/>
</dbReference>
<keyword evidence="9" id="KW-0862">Zinc</keyword>
<dbReference type="PANTHER" id="PTHR13710">
    <property type="entry name" value="DNA HELICASE RECQ FAMILY MEMBER"/>
    <property type="match status" value="1"/>
</dbReference>
<dbReference type="InterPro" id="IPR027417">
    <property type="entry name" value="P-loop_NTPase"/>
</dbReference>
<dbReference type="NCBIfam" id="TIGR00614">
    <property type="entry name" value="recQ_fam"/>
    <property type="match status" value="1"/>
</dbReference>
<dbReference type="InterPro" id="IPR018982">
    <property type="entry name" value="RQC_domain"/>
</dbReference>
<dbReference type="InterPro" id="IPR002121">
    <property type="entry name" value="HRDC_dom"/>
</dbReference>
<evidence type="ECO:0000256" key="1">
    <source>
        <dbReference type="ARBA" id="ARBA00001946"/>
    </source>
</evidence>
<dbReference type="Gene3D" id="3.40.50.300">
    <property type="entry name" value="P-loop containing nucleotide triphosphate hydrolases"/>
    <property type="match status" value="2"/>
</dbReference>
<sequence>MIEAQGTRAEQILRTVFGYESFRGEQADIVDHMGAGGDALVLMPTGGGKSLCYQIPALLREGVGVVVSPLIALMQDQVAALKQNGVRAAFLNSSLSAEAAREVESRLMAGELDLLYVAPERLLLPRTLERLASIRLALFAIDEAHCVSQWGHDFRPEYIRLSTLHERFPEIPRIALTATADEETRREIIERLGLDRARVFVSGFDRPNIRYRISEETGDARVRLLDFIREEHAGEAGIVYCLSRKRVEAVAEWLCAKGLNALPYHAGLPTEQRQVHQSRFLREEGVIMVATIAFGMGIDKPDVRFVAHLNLPRSLEAYYQETGRAGRDGQPADAWMSYGLQDVITLRQMQAGSEADEARKRLERHKLDAMLGLCELTGCRREALLRYFGDVLEAPCGNCDNCLAPPETWDATVAAQKALSCVHRTGQRFGVTHVVDVLLGRSDSRVQALGHDRLSTYGIGTELDVSGWRGLFRQLIARGLLTVDLQGHGSLLLTEASRPVLRGESRLYLRVQRPVVKRQPRARRVEAGGFDGVGDERLWAALRQLRQRLAESQGVPAYVIFHDATLREMVEARPDTLVRLGELGGVGARKLEAYGNDFLDVIRAHAADEERPPASAGESLALFRAGMTASAIAEHRNLSLSTVYAHLAEAVARGEIEVSEAVGLDAVSVGRIREAIQAHGSDRMKPVYEALDGRYDYGVLRCVRADMTSIKRD</sequence>
<name>A0A1D8IKZ1_9GAMM</name>
<evidence type="ECO:0000259" key="17">
    <source>
        <dbReference type="PROSITE" id="PS50967"/>
    </source>
</evidence>
<evidence type="ECO:0000256" key="7">
    <source>
        <dbReference type="ARBA" id="ARBA00022801"/>
    </source>
</evidence>
<dbReference type="InterPro" id="IPR044876">
    <property type="entry name" value="HRDC_dom_sf"/>
</dbReference>
<dbReference type="GO" id="GO:0016787">
    <property type="term" value="F:hydrolase activity"/>
    <property type="evidence" value="ECO:0007669"/>
    <property type="project" value="UniProtKB-KW"/>
</dbReference>
<dbReference type="Gene3D" id="1.10.10.10">
    <property type="entry name" value="Winged helix-like DNA-binding domain superfamily/Winged helix DNA-binding domain"/>
    <property type="match status" value="1"/>
</dbReference>
<keyword evidence="4" id="KW-0479">Metal-binding</keyword>
<proteinExistence type="inferred from homology"/>
<dbReference type="InterPro" id="IPR032284">
    <property type="entry name" value="RecQ_Zn-bd"/>
</dbReference>
<dbReference type="GO" id="GO:0006310">
    <property type="term" value="P:DNA recombination"/>
    <property type="evidence" value="ECO:0007669"/>
    <property type="project" value="UniProtKB-UniRule"/>
</dbReference>
<dbReference type="GO" id="GO:0006281">
    <property type="term" value="P:DNA repair"/>
    <property type="evidence" value="ECO:0007669"/>
    <property type="project" value="UniProtKB-KW"/>
</dbReference>
<dbReference type="GO" id="GO:0003677">
    <property type="term" value="F:DNA binding"/>
    <property type="evidence" value="ECO:0007669"/>
    <property type="project" value="UniProtKB-KW"/>
</dbReference>
<keyword evidence="21" id="KW-1185">Reference proteome</keyword>
<dbReference type="SMART" id="SM00341">
    <property type="entry name" value="HRDC"/>
    <property type="match status" value="1"/>
</dbReference>
<dbReference type="FunFam" id="3.40.50.300:FF:000296">
    <property type="entry name" value="ATP-dependent DNA helicase RecQ"/>
    <property type="match status" value="1"/>
</dbReference>
<dbReference type="PANTHER" id="PTHR13710:SF105">
    <property type="entry name" value="ATP-DEPENDENT DNA HELICASE Q1"/>
    <property type="match status" value="1"/>
</dbReference>
<evidence type="ECO:0000256" key="8">
    <source>
        <dbReference type="ARBA" id="ARBA00022806"/>
    </source>
</evidence>
<dbReference type="GO" id="GO:0043138">
    <property type="term" value="F:3'-5' DNA helicase activity"/>
    <property type="evidence" value="ECO:0007669"/>
    <property type="project" value="UniProtKB-EC"/>
</dbReference>
<evidence type="ECO:0000259" key="19">
    <source>
        <dbReference type="PROSITE" id="PS51194"/>
    </source>
</evidence>
<dbReference type="CDD" id="cd17920">
    <property type="entry name" value="DEXHc_RecQ"/>
    <property type="match status" value="1"/>
</dbReference>
<dbReference type="SUPFAM" id="SSF52540">
    <property type="entry name" value="P-loop containing nucleoside triphosphate hydrolases"/>
    <property type="match status" value="2"/>
</dbReference>
<evidence type="ECO:0000256" key="12">
    <source>
        <dbReference type="ARBA" id="ARBA00023172"/>
    </source>
</evidence>
<keyword evidence="11" id="KW-0238">DNA-binding</keyword>
<comment type="cofactor">
    <cofactor evidence="1">
        <name>Mg(2+)</name>
        <dbReference type="ChEBI" id="CHEBI:18420"/>
    </cofactor>
</comment>
<dbReference type="GO" id="GO:0009432">
    <property type="term" value="P:SOS response"/>
    <property type="evidence" value="ECO:0007669"/>
    <property type="project" value="UniProtKB-UniRule"/>
</dbReference>
<evidence type="ECO:0000256" key="6">
    <source>
        <dbReference type="ARBA" id="ARBA00022763"/>
    </source>
</evidence>
<evidence type="ECO:0000256" key="16">
    <source>
        <dbReference type="NCBIfam" id="TIGR01389"/>
    </source>
</evidence>
<dbReference type="PROSITE" id="PS50967">
    <property type="entry name" value="HRDC"/>
    <property type="match status" value="1"/>
</dbReference>
<keyword evidence="5" id="KW-0547">Nucleotide-binding</keyword>
<reference evidence="21" key="1">
    <citation type="submission" date="2016-09" db="EMBL/GenBank/DDBJ databases">
        <title>Acidihalobacter prosperus F5.</title>
        <authorList>
            <person name="Khaleque H.N."/>
            <person name="Ramsay J.P."/>
            <person name="Kaksonen A.H."/>
            <person name="Boxall N.J."/>
            <person name="Watkin E.L.J."/>
        </authorList>
    </citation>
    <scope>NUCLEOTIDE SEQUENCE [LARGE SCALE GENOMIC DNA]</scope>
    <source>
        <strain evidence="21">F5</strain>
    </source>
</reference>
<evidence type="ECO:0000256" key="5">
    <source>
        <dbReference type="ARBA" id="ARBA00022741"/>
    </source>
</evidence>
<dbReference type="InterPro" id="IPR011545">
    <property type="entry name" value="DEAD/DEAH_box_helicase_dom"/>
</dbReference>
<dbReference type="Proteomes" id="UP000095401">
    <property type="component" value="Chromosome"/>
</dbReference>
<dbReference type="GO" id="GO:0005737">
    <property type="term" value="C:cytoplasm"/>
    <property type="evidence" value="ECO:0007669"/>
    <property type="project" value="TreeGrafter"/>
</dbReference>
<feature type="domain" description="Helicase C-terminal" evidence="19">
    <location>
        <begin position="220"/>
        <end position="370"/>
    </location>
</feature>
<evidence type="ECO:0000313" key="21">
    <source>
        <dbReference type="Proteomes" id="UP000095401"/>
    </source>
</evidence>
<dbReference type="Pfam" id="PF00570">
    <property type="entry name" value="HRDC"/>
    <property type="match status" value="1"/>
</dbReference>
<dbReference type="SMART" id="SM00490">
    <property type="entry name" value="HELICc"/>
    <property type="match status" value="1"/>
</dbReference>
<evidence type="ECO:0000256" key="10">
    <source>
        <dbReference type="ARBA" id="ARBA00022840"/>
    </source>
</evidence>
<dbReference type="SMART" id="SM00487">
    <property type="entry name" value="DEXDc"/>
    <property type="match status" value="1"/>
</dbReference>